<evidence type="ECO:0000256" key="1">
    <source>
        <dbReference type="ARBA" id="ARBA00022679"/>
    </source>
</evidence>
<dbReference type="PANTHER" id="PTHR43300:SF7">
    <property type="entry name" value="UDP-N-ACETYLBACILLOSAMINE N-ACETYLTRANSFERASE"/>
    <property type="match status" value="1"/>
</dbReference>
<keyword evidence="4" id="KW-1185">Reference proteome</keyword>
<gene>
    <name evidence="3" type="ordered locus">Mbur_1588</name>
</gene>
<dbReference type="Pfam" id="PF00132">
    <property type="entry name" value="Hexapep"/>
    <property type="match status" value="1"/>
</dbReference>
<evidence type="ECO:0000259" key="2">
    <source>
        <dbReference type="Pfam" id="PF17836"/>
    </source>
</evidence>
<dbReference type="CDD" id="cd03360">
    <property type="entry name" value="LbH_AT_putative"/>
    <property type="match status" value="1"/>
</dbReference>
<protein>
    <submittedName>
        <fullName evidence="3">Protein with transferase hexapeptide repeat domains</fullName>
    </submittedName>
</protein>
<name>Q12VN4_METBU</name>
<feature type="domain" description="PglD N-terminal" evidence="2">
    <location>
        <begin position="6"/>
        <end position="82"/>
    </location>
</feature>
<dbReference type="EMBL" id="CP000300">
    <property type="protein sequence ID" value="ABE52492.1"/>
    <property type="molecule type" value="Genomic_DNA"/>
</dbReference>
<dbReference type="GeneID" id="3998675"/>
<reference evidence="4" key="1">
    <citation type="journal article" date="2009" name="ISME J.">
        <title>The genome sequence of the psychrophilic archaeon, Methanococcoides burtonii: the role of genome evolution in cold adaptation.</title>
        <authorList>
            <person name="Allen M.A."/>
            <person name="Lauro F.M."/>
            <person name="Williams T.J."/>
            <person name="Burg D."/>
            <person name="Siddiqui K.S."/>
            <person name="De Francisci D."/>
            <person name="Chong K.W."/>
            <person name="Pilak O."/>
            <person name="Chew H.H."/>
            <person name="De Maere M.Z."/>
            <person name="Ting L."/>
            <person name="Katrib M."/>
            <person name="Ng C."/>
            <person name="Sowers K.R."/>
            <person name="Galperin M.Y."/>
            <person name="Anderson I.J."/>
            <person name="Ivanova N."/>
            <person name="Dalin E."/>
            <person name="Martinez M."/>
            <person name="Lapidus A."/>
            <person name="Hauser L."/>
            <person name="Land M."/>
            <person name="Thomas T."/>
            <person name="Cavicchioli R."/>
        </authorList>
    </citation>
    <scope>NUCLEOTIDE SEQUENCE [LARGE SCALE GENOMIC DNA]</scope>
    <source>
        <strain evidence="4">DSM 6242 / NBRC 107633 / OCM 468 / ACE-M</strain>
    </source>
</reference>
<dbReference type="InterPro" id="IPR018357">
    <property type="entry name" value="Hexapep_transf_CS"/>
</dbReference>
<dbReference type="KEGG" id="mbu:Mbur_1588"/>
<dbReference type="InterPro" id="IPR041561">
    <property type="entry name" value="PglD_N"/>
</dbReference>
<dbReference type="GO" id="GO:0016740">
    <property type="term" value="F:transferase activity"/>
    <property type="evidence" value="ECO:0007669"/>
    <property type="project" value="UniProtKB-KW"/>
</dbReference>
<dbReference type="Gene3D" id="2.160.10.10">
    <property type="entry name" value="Hexapeptide repeat proteins"/>
    <property type="match status" value="1"/>
</dbReference>
<dbReference type="NCBIfam" id="TIGR03570">
    <property type="entry name" value="NeuD_NnaD"/>
    <property type="match status" value="1"/>
</dbReference>
<dbReference type="AlphaFoldDB" id="Q12VN4"/>
<dbReference type="Pfam" id="PF17836">
    <property type="entry name" value="PglD_N"/>
    <property type="match status" value="1"/>
</dbReference>
<dbReference type="PANTHER" id="PTHR43300">
    <property type="entry name" value="ACETYLTRANSFERASE"/>
    <property type="match status" value="1"/>
</dbReference>
<dbReference type="InterPro" id="IPR011004">
    <property type="entry name" value="Trimer_LpxA-like_sf"/>
</dbReference>
<dbReference type="Proteomes" id="UP000001979">
    <property type="component" value="Chromosome"/>
</dbReference>
<dbReference type="RefSeq" id="WP_011499636.1">
    <property type="nucleotide sequence ID" value="NC_007955.1"/>
</dbReference>
<dbReference type="Gene3D" id="3.40.50.20">
    <property type="match status" value="1"/>
</dbReference>
<dbReference type="PROSITE" id="PS00101">
    <property type="entry name" value="HEXAPEP_TRANSFERASES"/>
    <property type="match status" value="1"/>
</dbReference>
<dbReference type="OrthoDB" id="1475at2157"/>
<dbReference type="InterPro" id="IPR050179">
    <property type="entry name" value="Trans_hexapeptide_repeat"/>
</dbReference>
<proteinExistence type="predicted"/>
<dbReference type="InterPro" id="IPR001451">
    <property type="entry name" value="Hexapep"/>
</dbReference>
<dbReference type="HOGENOM" id="CLU_081811_2_3_2"/>
<accession>Q12VN4</accession>
<dbReference type="SUPFAM" id="SSF51161">
    <property type="entry name" value="Trimeric LpxA-like enzymes"/>
    <property type="match status" value="1"/>
</dbReference>
<sequence>MTLKTVIIAASGHGKVVLDVLQQNENIEITGFIDDNSNLHGKRVDGIHIIGDFSMVSNIIDKIDRGIVAIGDNHIRAEFFKKMQDVGLQPITAIHPDAVIARTAKIGNGTIVAANAVINPSAEIGENCIINTGAIIDHDNCIADHVHISPGANLAGNVSVGKYSHIGIGASIINGIIIGQNVTVGAGAVVTKDVTDNAVVAGVPAKIIKYKK</sequence>
<evidence type="ECO:0000313" key="3">
    <source>
        <dbReference type="EMBL" id="ABE52492.1"/>
    </source>
</evidence>
<evidence type="ECO:0000313" key="4">
    <source>
        <dbReference type="Proteomes" id="UP000001979"/>
    </source>
</evidence>
<keyword evidence="1 3" id="KW-0808">Transferase</keyword>
<dbReference type="InterPro" id="IPR020019">
    <property type="entry name" value="AcTrfase_PglD-like"/>
</dbReference>
<dbReference type="STRING" id="259564.Mbur_1588"/>
<organism evidence="3 4">
    <name type="scientific">Methanococcoides burtonii (strain DSM 6242 / NBRC 107633 / OCM 468 / ACE-M)</name>
    <dbReference type="NCBI Taxonomy" id="259564"/>
    <lineage>
        <taxon>Archaea</taxon>
        <taxon>Methanobacteriati</taxon>
        <taxon>Methanobacteriota</taxon>
        <taxon>Stenosarchaea group</taxon>
        <taxon>Methanomicrobia</taxon>
        <taxon>Methanosarcinales</taxon>
        <taxon>Methanosarcinaceae</taxon>
        <taxon>Methanococcoides</taxon>
    </lineage>
</organism>